<dbReference type="InterPro" id="IPR008271">
    <property type="entry name" value="Ser/Thr_kinase_AS"/>
</dbReference>
<keyword evidence="12" id="KW-0131">Cell cycle</keyword>
<dbReference type="PROSITE" id="PS00107">
    <property type="entry name" value="PROTEIN_KINASE_ATP"/>
    <property type="match status" value="1"/>
</dbReference>
<sequence length="313" mass="36005">MTSNIANYKKIEKIGEGTYGVVYKAIYQPDKTTVALKKIRVEGDDEGVPSTSIREIALLKELKHENIVKLIDVSLDEEQLFLIFEFLSCDLKNYLDKQRRAKKRLDQITVKSYTFQILQALSFCHSRRVLHRDLKPQNLLISPETGILKLADFGLGRAFNIPLRVYTHEVVTLWYRAPEVLLGCLRYSIPIDMWAVGAIMAEIATLRALFAGDSEIDQLYRIFRILGTPSNKIWKGVENFKDWKEGFPKWEGSGIPFADDWPMCDLGKDLLKKFLIYDPASRISAKAALNHPYFQNFEPPYKSKIMKNVTNIH</sequence>
<keyword evidence="8" id="KW-0498">Mitosis</keyword>
<evidence type="ECO:0000256" key="16">
    <source>
        <dbReference type="PROSITE-ProRule" id="PRU10141"/>
    </source>
</evidence>
<gene>
    <name evidence="19" type="primary">cdk1a</name>
</gene>
<dbReference type="Gene3D" id="1.10.510.10">
    <property type="entry name" value="Transferase(Phosphotransferase) domain 1"/>
    <property type="match status" value="1"/>
</dbReference>
<evidence type="ECO:0000256" key="13">
    <source>
        <dbReference type="ARBA" id="ARBA00047811"/>
    </source>
</evidence>
<evidence type="ECO:0000256" key="6">
    <source>
        <dbReference type="ARBA" id="ARBA00022679"/>
    </source>
</evidence>
<keyword evidence="10 16" id="KW-0067">ATP-binding</keyword>
<evidence type="ECO:0000256" key="14">
    <source>
        <dbReference type="ARBA" id="ARBA00048367"/>
    </source>
</evidence>
<keyword evidence="5" id="KW-0132">Cell division</keyword>
<dbReference type="InterPro" id="IPR017441">
    <property type="entry name" value="Protein_kinase_ATP_BS"/>
</dbReference>
<comment type="catalytic activity">
    <reaction evidence="13">
        <text>L-threonyl-[protein] + ATP = O-phospho-L-threonyl-[protein] + ADP + H(+)</text>
        <dbReference type="Rhea" id="RHEA:46608"/>
        <dbReference type="Rhea" id="RHEA-COMP:11060"/>
        <dbReference type="Rhea" id="RHEA-COMP:11605"/>
        <dbReference type="ChEBI" id="CHEBI:15378"/>
        <dbReference type="ChEBI" id="CHEBI:30013"/>
        <dbReference type="ChEBI" id="CHEBI:30616"/>
        <dbReference type="ChEBI" id="CHEBI:61977"/>
        <dbReference type="ChEBI" id="CHEBI:456216"/>
        <dbReference type="EC" id="2.7.11.22"/>
    </reaction>
</comment>
<dbReference type="EMBL" id="FR822377">
    <property type="protein sequence ID" value="CBZ41238.1"/>
    <property type="molecule type" value="Genomic_DNA"/>
</dbReference>
<dbReference type="InterPro" id="IPR011009">
    <property type="entry name" value="Kinase-like_dom_sf"/>
</dbReference>
<comment type="catalytic activity">
    <reaction evidence="14">
        <text>L-seryl-[protein] + ATP = O-phospho-L-seryl-[protein] + ADP + H(+)</text>
        <dbReference type="Rhea" id="RHEA:17989"/>
        <dbReference type="Rhea" id="RHEA-COMP:9863"/>
        <dbReference type="Rhea" id="RHEA-COMP:11604"/>
        <dbReference type="ChEBI" id="CHEBI:15378"/>
        <dbReference type="ChEBI" id="CHEBI:29999"/>
        <dbReference type="ChEBI" id="CHEBI:30616"/>
        <dbReference type="ChEBI" id="CHEBI:83421"/>
        <dbReference type="ChEBI" id="CHEBI:456216"/>
        <dbReference type="EC" id="2.7.11.22"/>
    </reaction>
</comment>
<organism evidence="19">
    <name type="scientific">Oikopleura dioica</name>
    <name type="common">Tunicate</name>
    <dbReference type="NCBI Taxonomy" id="34765"/>
    <lineage>
        <taxon>Eukaryota</taxon>
        <taxon>Metazoa</taxon>
        <taxon>Chordata</taxon>
        <taxon>Tunicata</taxon>
        <taxon>Appendicularia</taxon>
        <taxon>Copelata</taxon>
        <taxon>Oikopleuridae</taxon>
        <taxon>Oikopleura</taxon>
    </lineage>
</organism>
<dbReference type="FunFam" id="1.10.510.10:FF:000706">
    <property type="entry name" value="Cyclin-dependent kinase 1"/>
    <property type="match status" value="1"/>
</dbReference>
<keyword evidence="6" id="KW-0808">Transferase</keyword>
<evidence type="ECO:0000256" key="3">
    <source>
        <dbReference type="ARBA" id="ARBA00022527"/>
    </source>
</evidence>
<dbReference type="InterPro" id="IPR000719">
    <property type="entry name" value="Prot_kinase_dom"/>
</dbReference>
<dbReference type="GO" id="GO:0005524">
    <property type="term" value="F:ATP binding"/>
    <property type="evidence" value="ECO:0007669"/>
    <property type="project" value="UniProtKB-UniRule"/>
</dbReference>
<keyword evidence="3 17" id="KW-0723">Serine/threonine-protein kinase</keyword>
<comment type="catalytic activity">
    <reaction evidence="15">
        <text>[DNA-directed RNA polymerase] + ATP = phospho-[DNA-directed RNA polymerase] + ADP + H(+)</text>
        <dbReference type="Rhea" id="RHEA:10216"/>
        <dbReference type="Rhea" id="RHEA-COMP:11321"/>
        <dbReference type="Rhea" id="RHEA-COMP:11322"/>
        <dbReference type="ChEBI" id="CHEBI:15378"/>
        <dbReference type="ChEBI" id="CHEBI:30616"/>
        <dbReference type="ChEBI" id="CHEBI:43176"/>
        <dbReference type="ChEBI" id="CHEBI:68546"/>
        <dbReference type="ChEBI" id="CHEBI:456216"/>
        <dbReference type="EC" id="2.7.11.23"/>
    </reaction>
</comment>
<dbReference type="GO" id="GO:0004693">
    <property type="term" value="F:cyclin-dependent protein serine/threonine kinase activity"/>
    <property type="evidence" value="ECO:0007669"/>
    <property type="project" value="UniProtKB-EC"/>
</dbReference>
<keyword evidence="4" id="KW-0597">Phosphoprotein</keyword>
<evidence type="ECO:0000256" key="7">
    <source>
        <dbReference type="ARBA" id="ARBA00022741"/>
    </source>
</evidence>
<evidence type="ECO:0000313" key="19">
    <source>
        <dbReference type="EMBL" id="CBZ41238.1"/>
    </source>
</evidence>
<dbReference type="Pfam" id="PF00069">
    <property type="entry name" value="Pkinase"/>
    <property type="match status" value="1"/>
</dbReference>
<evidence type="ECO:0000256" key="1">
    <source>
        <dbReference type="ARBA" id="ARBA00004123"/>
    </source>
</evidence>
<proteinExistence type="inferred from homology"/>
<evidence type="ECO:0000256" key="10">
    <source>
        <dbReference type="ARBA" id="ARBA00022840"/>
    </source>
</evidence>
<feature type="domain" description="Protein kinase" evidence="18">
    <location>
        <begin position="8"/>
        <end position="294"/>
    </location>
</feature>
<dbReference type="GO" id="GO:0090068">
    <property type="term" value="P:positive regulation of cell cycle process"/>
    <property type="evidence" value="ECO:0007669"/>
    <property type="project" value="UniProtKB-ARBA"/>
</dbReference>
<dbReference type="GO" id="GO:0051301">
    <property type="term" value="P:cell division"/>
    <property type="evidence" value="ECO:0007669"/>
    <property type="project" value="UniProtKB-KW"/>
</dbReference>
<evidence type="ECO:0000256" key="9">
    <source>
        <dbReference type="ARBA" id="ARBA00022777"/>
    </source>
</evidence>
<dbReference type="PANTHER" id="PTHR24056">
    <property type="entry name" value="CELL DIVISION PROTEIN KINASE"/>
    <property type="match status" value="1"/>
</dbReference>
<dbReference type="PROSITE" id="PS50011">
    <property type="entry name" value="PROTEIN_KINASE_DOM"/>
    <property type="match status" value="1"/>
</dbReference>
<dbReference type="GO" id="GO:0005634">
    <property type="term" value="C:nucleus"/>
    <property type="evidence" value="ECO:0007669"/>
    <property type="project" value="UniProtKB-SubCell"/>
</dbReference>
<dbReference type="GO" id="GO:0008353">
    <property type="term" value="F:RNA polymerase II CTD heptapeptide repeat kinase activity"/>
    <property type="evidence" value="ECO:0007669"/>
    <property type="project" value="UniProtKB-EC"/>
</dbReference>
<dbReference type="SUPFAM" id="SSF56112">
    <property type="entry name" value="Protein kinase-like (PK-like)"/>
    <property type="match status" value="1"/>
</dbReference>
<protein>
    <submittedName>
        <fullName evidence="19">CDK1a protein</fullName>
    </submittedName>
</protein>
<feature type="binding site" evidence="16">
    <location>
        <position position="37"/>
    </location>
    <ligand>
        <name>ATP</name>
        <dbReference type="ChEBI" id="CHEBI:30616"/>
    </ligand>
</feature>
<dbReference type="SMART" id="SM00220">
    <property type="entry name" value="S_TKc"/>
    <property type="match status" value="1"/>
</dbReference>
<keyword evidence="11" id="KW-0539">Nucleus</keyword>
<keyword evidence="9" id="KW-0418">Kinase</keyword>
<evidence type="ECO:0000256" key="11">
    <source>
        <dbReference type="ARBA" id="ARBA00023242"/>
    </source>
</evidence>
<dbReference type="GO" id="GO:0007095">
    <property type="term" value="P:mitotic G2 DNA damage checkpoint signaling"/>
    <property type="evidence" value="ECO:0007669"/>
    <property type="project" value="TreeGrafter"/>
</dbReference>
<reference evidence="19" key="1">
    <citation type="submission" date="2011-02" db="EMBL/GenBank/DDBJ databases">
        <title>Expansion of cyclin B, D and CDK1 repertoires in a chordate, Oikopleura,that extensively endoreduplicates.</title>
        <authorList>
            <person name="Campsteijn C."/>
            <person name="Ovrebo J.I."/>
            <person name="Karlsen B.O."/>
            <person name="Thompson E.M."/>
        </authorList>
    </citation>
    <scope>NUCLEOTIDE SEQUENCE</scope>
</reference>
<dbReference type="GO" id="GO:0000086">
    <property type="term" value="P:G2/M transition of mitotic cell cycle"/>
    <property type="evidence" value="ECO:0007669"/>
    <property type="project" value="TreeGrafter"/>
</dbReference>
<evidence type="ECO:0000256" key="4">
    <source>
        <dbReference type="ARBA" id="ARBA00022553"/>
    </source>
</evidence>
<accession>J7PUX3</accession>
<name>J7PUX3_OIKDI</name>
<evidence type="ECO:0000256" key="15">
    <source>
        <dbReference type="ARBA" id="ARBA00049280"/>
    </source>
</evidence>
<dbReference type="PANTHER" id="PTHR24056:SF334">
    <property type="entry name" value="CYCLIN-DEPENDENT KINASE 1"/>
    <property type="match status" value="1"/>
</dbReference>
<keyword evidence="7 16" id="KW-0547">Nucleotide-binding</keyword>
<dbReference type="InterPro" id="IPR050108">
    <property type="entry name" value="CDK"/>
</dbReference>
<dbReference type="GO" id="GO:0051446">
    <property type="term" value="P:positive regulation of meiotic cell cycle"/>
    <property type="evidence" value="ECO:0007669"/>
    <property type="project" value="UniProtKB-ARBA"/>
</dbReference>
<comment type="similarity">
    <text evidence="2">Belongs to the protein kinase superfamily. CMGC Ser/Thr protein kinase family. CDC2/CDKX subfamily.</text>
</comment>
<evidence type="ECO:0000256" key="8">
    <source>
        <dbReference type="ARBA" id="ARBA00022776"/>
    </source>
</evidence>
<evidence type="ECO:0000256" key="12">
    <source>
        <dbReference type="ARBA" id="ARBA00023306"/>
    </source>
</evidence>
<evidence type="ECO:0000256" key="5">
    <source>
        <dbReference type="ARBA" id="ARBA00022618"/>
    </source>
</evidence>
<dbReference type="Gene3D" id="3.30.200.20">
    <property type="entry name" value="Phosphorylase Kinase, domain 1"/>
    <property type="match status" value="1"/>
</dbReference>
<dbReference type="FunFam" id="3.30.200.20:FF:000927">
    <property type="entry name" value="Cyclin-dependent kinase 2"/>
    <property type="match status" value="1"/>
</dbReference>
<evidence type="ECO:0000259" key="18">
    <source>
        <dbReference type="PROSITE" id="PS50011"/>
    </source>
</evidence>
<evidence type="ECO:0000256" key="2">
    <source>
        <dbReference type="ARBA" id="ARBA00006485"/>
    </source>
</evidence>
<dbReference type="PROSITE" id="PS00108">
    <property type="entry name" value="PROTEIN_KINASE_ST"/>
    <property type="match status" value="1"/>
</dbReference>
<evidence type="ECO:0000256" key="17">
    <source>
        <dbReference type="RuleBase" id="RU000304"/>
    </source>
</evidence>
<comment type="subcellular location">
    <subcellularLocation>
        <location evidence="1">Nucleus</location>
    </subcellularLocation>
</comment>
<dbReference type="AlphaFoldDB" id="J7PUX3"/>